<dbReference type="AlphaFoldDB" id="A0A8T0NAF5"/>
<protein>
    <submittedName>
        <fullName evidence="1">Uncharacterized protein</fullName>
    </submittedName>
</protein>
<reference evidence="1" key="1">
    <citation type="submission" date="2020-05" db="EMBL/GenBank/DDBJ databases">
        <title>WGS assembly of Panicum virgatum.</title>
        <authorList>
            <person name="Lovell J.T."/>
            <person name="Jenkins J."/>
            <person name="Shu S."/>
            <person name="Juenger T.E."/>
            <person name="Schmutz J."/>
        </authorList>
    </citation>
    <scope>NUCLEOTIDE SEQUENCE</scope>
    <source>
        <strain evidence="1">AP13</strain>
    </source>
</reference>
<gene>
    <name evidence="1" type="ORF">PVAP13_9NG784077</name>
</gene>
<keyword evidence="2" id="KW-1185">Reference proteome</keyword>
<proteinExistence type="predicted"/>
<dbReference type="EMBL" id="CM029054">
    <property type="protein sequence ID" value="KAG2543994.1"/>
    <property type="molecule type" value="Genomic_DNA"/>
</dbReference>
<organism evidence="1 2">
    <name type="scientific">Panicum virgatum</name>
    <name type="common">Blackwell switchgrass</name>
    <dbReference type="NCBI Taxonomy" id="38727"/>
    <lineage>
        <taxon>Eukaryota</taxon>
        <taxon>Viridiplantae</taxon>
        <taxon>Streptophyta</taxon>
        <taxon>Embryophyta</taxon>
        <taxon>Tracheophyta</taxon>
        <taxon>Spermatophyta</taxon>
        <taxon>Magnoliopsida</taxon>
        <taxon>Liliopsida</taxon>
        <taxon>Poales</taxon>
        <taxon>Poaceae</taxon>
        <taxon>PACMAD clade</taxon>
        <taxon>Panicoideae</taxon>
        <taxon>Panicodae</taxon>
        <taxon>Paniceae</taxon>
        <taxon>Panicinae</taxon>
        <taxon>Panicum</taxon>
        <taxon>Panicum sect. Hiantes</taxon>
    </lineage>
</organism>
<name>A0A8T0NAF5_PANVG</name>
<accession>A0A8T0NAF5</accession>
<comment type="caution">
    <text evidence="1">The sequence shown here is derived from an EMBL/GenBank/DDBJ whole genome shotgun (WGS) entry which is preliminary data.</text>
</comment>
<evidence type="ECO:0000313" key="1">
    <source>
        <dbReference type="EMBL" id="KAG2543994.1"/>
    </source>
</evidence>
<dbReference type="Proteomes" id="UP000823388">
    <property type="component" value="Chromosome 9N"/>
</dbReference>
<evidence type="ECO:0000313" key="2">
    <source>
        <dbReference type="Proteomes" id="UP000823388"/>
    </source>
</evidence>
<sequence>MPLAVQAGLKLSLSSLPGRHEPMSGLHSHGMEVEQSLDMYRTEAPCGCRAPDSRITKVVRCTYRASFHSGKGCNPLHKLQPGQALLAQDHRVLKEKATM</sequence>